<comment type="catalytic activity">
    <reaction evidence="1">
        <text>Hydrolysis of terminal non-reducing N-acetyl-D-hexosamine residues in N-acetyl-beta-D-hexosaminides.</text>
        <dbReference type="EC" id="3.2.1.52"/>
    </reaction>
</comment>
<dbReference type="Pfam" id="PF00933">
    <property type="entry name" value="Glyco_hydro_3"/>
    <property type="match status" value="1"/>
</dbReference>
<organism evidence="7 8">
    <name type="scientific">Zhenhengia yiwuensis</name>
    <dbReference type="NCBI Taxonomy" id="2763666"/>
    <lineage>
        <taxon>Bacteria</taxon>
        <taxon>Bacillati</taxon>
        <taxon>Bacillota</taxon>
        <taxon>Clostridia</taxon>
        <taxon>Lachnospirales</taxon>
        <taxon>Lachnospiraceae</taxon>
        <taxon>Zhenhengia</taxon>
    </lineage>
</organism>
<gene>
    <name evidence="7" type="ORF">H8718_02740</name>
</gene>
<dbReference type="GO" id="GO:0004563">
    <property type="term" value="F:beta-N-acetylhexosaminidase activity"/>
    <property type="evidence" value="ECO:0007669"/>
    <property type="project" value="UniProtKB-EC"/>
</dbReference>
<evidence type="ECO:0000313" key="8">
    <source>
        <dbReference type="Proteomes" id="UP000655830"/>
    </source>
</evidence>
<proteinExistence type="inferred from homology"/>
<feature type="domain" description="Glycoside hydrolase family 3 N-terminal" evidence="6">
    <location>
        <begin position="66"/>
        <end position="379"/>
    </location>
</feature>
<evidence type="ECO:0000256" key="5">
    <source>
        <dbReference type="ARBA" id="ARBA00023295"/>
    </source>
</evidence>
<sequence length="391" mass="43851">MKIIRWCIVLILLLGGSLWLIGEGSVERDQNEISNKNMESIQEEISIEKETIKEDPIEIYMEGMSLEEKIGQLFIAALNGEIGNEILLKQYQVGGIVLFKKDIQGKQQVQELIDSLQKVSKIPLWIAIDEEGGRVSRIGHISDITKEPFKAAYEIGQTEDTHKAYEEAKKMGKILYDLGINMDFAPVADIYNNESNTVIGNRSFGHTKEEVTPMVIAFAKGLKEEGIFPVIKHFPGHGNTYQDSHEQLAYIDKTLQDLEEEELVPFFDATRNGVEGMMVGHLVVSEVDQLPATLSPKWGSYIKEHFDTEELLLITDAMNMGAVVQTKEAGSTAVESFLSGMDMILMPDDLGAAKEAMKKAYEEGKITKDRLDESVRKILLKKVEQNLLVLE</sequence>
<dbReference type="Gene3D" id="3.20.20.300">
    <property type="entry name" value="Glycoside hydrolase, family 3, N-terminal domain"/>
    <property type="match status" value="1"/>
</dbReference>
<dbReference type="AlphaFoldDB" id="A0A926I8A5"/>
<keyword evidence="5" id="KW-0326">Glycosidase</keyword>
<dbReference type="RefSeq" id="WP_249331424.1">
    <property type="nucleotide sequence ID" value="NZ_JACRSY010000003.1"/>
</dbReference>
<evidence type="ECO:0000256" key="2">
    <source>
        <dbReference type="ARBA" id="ARBA00005336"/>
    </source>
</evidence>
<evidence type="ECO:0000256" key="3">
    <source>
        <dbReference type="ARBA" id="ARBA00012663"/>
    </source>
</evidence>
<comment type="caution">
    <text evidence="7">The sequence shown here is derived from an EMBL/GenBank/DDBJ whole genome shotgun (WGS) entry which is preliminary data.</text>
</comment>
<keyword evidence="4 7" id="KW-0378">Hydrolase</keyword>
<evidence type="ECO:0000259" key="6">
    <source>
        <dbReference type="Pfam" id="PF00933"/>
    </source>
</evidence>
<dbReference type="GO" id="GO:0009254">
    <property type="term" value="P:peptidoglycan turnover"/>
    <property type="evidence" value="ECO:0007669"/>
    <property type="project" value="TreeGrafter"/>
</dbReference>
<dbReference type="InterPro" id="IPR050226">
    <property type="entry name" value="NagZ_Beta-hexosaminidase"/>
</dbReference>
<dbReference type="PANTHER" id="PTHR30480">
    <property type="entry name" value="BETA-HEXOSAMINIDASE-RELATED"/>
    <property type="match status" value="1"/>
</dbReference>
<comment type="similarity">
    <text evidence="2">Belongs to the glycosyl hydrolase 3 family.</text>
</comment>
<keyword evidence="8" id="KW-1185">Reference proteome</keyword>
<dbReference type="SUPFAM" id="SSF51445">
    <property type="entry name" value="(Trans)glycosidases"/>
    <property type="match status" value="1"/>
</dbReference>
<dbReference type="EMBL" id="JACRSY010000003">
    <property type="protein sequence ID" value="MBC8578450.1"/>
    <property type="molecule type" value="Genomic_DNA"/>
</dbReference>
<dbReference type="EC" id="3.2.1.52" evidence="3"/>
<protein>
    <recommendedName>
        <fullName evidence="3">beta-N-acetylhexosaminidase</fullName>
        <ecNumber evidence="3">3.2.1.52</ecNumber>
    </recommendedName>
</protein>
<dbReference type="GO" id="GO:0005975">
    <property type="term" value="P:carbohydrate metabolic process"/>
    <property type="evidence" value="ECO:0007669"/>
    <property type="project" value="InterPro"/>
</dbReference>
<evidence type="ECO:0000256" key="1">
    <source>
        <dbReference type="ARBA" id="ARBA00001231"/>
    </source>
</evidence>
<reference evidence="7" key="1">
    <citation type="submission" date="2020-08" db="EMBL/GenBank/DDBJ databases">
        <title>Genome public.</title>
        <authorList>
            <person name="Liu C."/>
            <person name="Sun Q."/>
        </authorList>
    </citation>
    <scope>NUCLEOTIDE SEQUENCE</scope>
    <source>
        <strain evidence="7">NSJ-12</strain>
    </source>
</reference>
<dbReference type="InterPro" id="IPR036962">
    <property type="entry name" value="Glyco_hydro_3_N_sf"/>
</dbReference>
<dbReference type="PANTHER" id="PTHR30480:SF13">
    <property type="entry name" value="BETA-HEXOSAMINIDASE"/>
    <property type="match status" value="1"/>
</dbReference>
<dbReference type="Proteomes" id="UP000655830">
    <property type="component" value="Unassembled WGS sequence"/>
</dbReference>
<accession>A0A926I8A5</accession>
<name>A0A926I8A5_9FIRM</name>
<dbReference type="InterPro" id="IPR001764">
    <property type="entry name" value="Glyco_hydro_3_N"/>
</dbReference>
<evidence type="ECO:0000313" key="7">
    <source>
        <dbReference type="EMBL" id="MBC8578450.1"/>
    </source>
</evidence>
<dbReference type="InterPro" id="IPR017853">
    <property type="entry name" value="GH"/>
</dbReference>
<evidence type="ECO:0000256" key="4">
    <source>
        <dbReference type="ARBA" id="ARBA00022801"/>
    </source>
</evidence>